<sequence length="223" mass="24070">MSSRELSMWYIQSHCLSRYDIKSFLVLACNLHSIYYVFKSCCLPAGGSIVQDQKVKGCVLNEECGEGSGNSGYFKISVNTLCCNSNLCNTQSVPEPSKTTPNGRQCFTCDGSACNKTLDCEGNEDNCGTGTGQTHVLHLFLTIRKENDFKASDFPSLSVNLGEIYTINGCISKKLCSALNGYLSQLLQTKITCAKGYLCNSAVTASAGLQLVVVALVSLILFS</sequence>
<keyword evidence="3" id="KW-0812">Transmembrane</keyword>
<dbReference type="GO" id="GO:0005576">
    <property type="term" value="C:extracellular region"/>
    <property type="evidence" value="ECO:0007669"/>
    <property type="project" value="UniProtKB-SubCell"/>
</dbReference>
<feature type="transmembrane region" description="Helical" evidence="3">
    <location>
        <begin position="202"/>
        <end position="222"/>
    </location>
</feature>
<proteinExistence type="predicted"/>
<evidence type="ECO:0000313" key="5">
    <source>
        <dbReference type="Proteomes" id="UP000694383"/>
    </source>
</evidence>
<keyword evidence="3" id="KW-0472">Membrane</keyword>
<keyword evidence="3" id="KW-1133">Transmembrane helix</keyword>
<dbReference type="PANTHER" id="PTHR20914">
    <property type="entry name" value="LY6/PLAUR DOMAIN-CONTAINING PROTEIN 8"/>
    <property type="match status" value="1"/>
</dbReference>
<reference evidence="4" key="1">
    <citation type="submission" date="2025-08" db="UniProtKB">
        <authorList>
            <consortium name="Ensembl"/>
        </authorList>
    </citation>
    <scope>IDENTIFICATION</scope>
</reference>
<reference evidence="4" key="2">
    <citation type="submission" date="2025-09" db="UniProtKB">
        <authorList>
            <consortium name="Ensembl"/>
        </authorList>
    </citation>
    <scope>IDENTIFICATION</scope>
</reference>
<organism evidence="4 5">
    <name type="scientific">Oryzias sinensis</name>
    <name type="common">Chinese medaka</name>
    <dbReference type="NCBI Taxonomy" id="183150"/>
    <lineage>
        <taxon>Eukaryota</taxon>
        <taxon>Metazoa</taxon>
        <taxon>Chordata</taxon>
        <taxon>Craniata</taxon>
        <taxon>Vertebrata</taxon>
        <taxon>Euteleostomi</taxon>
        <taxon>Actinopterygii</taxon>
        <taxon>Neopterygii</taxon>
        <taxon>Teleostei</taxon>
        <taxon>Neoteleostei</taxon>
        <taxon>Acanthomorphata</taxon>
        <taxon>Ovalentaria</taxon>
        <taxon>Atherinomorphae</taxon>
        <taxon>Beloniformes</taxon>
        <taxon>Adrianichthyidae</taxon>
        <taxon>Oryziinae</taxon>
        <taxon>Oryzias</taxon>
    </lineage>
</organism>
<dbReference type="PANTHER" id="PTHR20914:SF26">
    <property type="entry name" value="PHOSPHOLIPASE A2 INHIBITOR CNF-LIKE"/>
    <property type="match status" value="1"/>
</dbReference>
<dbReference type="AlphaFoldDB" id="A0A8C7YM21"/>
<dbReference type="InterPro" id="IPR050918">
    <property type="entry name" value="CNF-like_PLA2_Inhibitor"/>
</dbReference>
<dbReference type="InterPro" id="IPR045860">
    <property type="entry name" value="Snake_toxin-like_sf"/>
</dbReference>
<evidence type="ECO:0000313" key="4">
    <source>
        <dbReference type="Ensembl" id="ENSOSIP00000029979.1"/>
    </source>
</evidence>
<evidence type="ECO:0000256" key="1">
    <source>
        <dbReference type="ARBA" id="ARBA00004613"/>
    </source>
</evidence>
<dbReference type="GeneTree" id="ENSGT01150000289097"/>
<comment type="subcellular location">
    <subcellularLocation>
        <location evidence="1">Secreted</location>
    </subcellularLocation>
</comment>
<protein>
    <recommendedName>
        <fullName evidence="6">UPAR/Ly6 domain-containing protein</fullName>
    </recommendedName>
</protein>
<accession>A0A8C7YM21</accession>
<evidence type="ECO:0000256" key="3">
    <source>
        <dbReference type="SAM" id="Phobius"/>
    </source>
</evidence>
<dbReference type="Gene3D" id="2.10.60.10">
    <property type="entry name" value="CD59"/>
    <property type="match status" value="2"/>
</dbReference>
<evidence type="ECO:0000256" key="2">
    <source>
        <dbReference type="ARBA" id="ARBA00022525"/>
    </source>
</evidence>
<evidence type="ECO:0008006" key="6">
    <source>
        <dbReference type="Google" id="ProtNLM"/>
    </source>
</evidence>
<keyword evidence="2" id="KW-0964">Secreted</keyword>
<name>A0A8C7YM21_9TELE</name>
<keyword evidence="5" id="KW-1185">Reference proteome</keyword>
<dbReference type="Proteomes" id="UP000694383">
    <property type="component" value="Unplaced"/>
</dbReference>
<dbReference type="Ensembl" id="ENSOSIT00000031597.1">
    <property type="protein sequence ID" value="ENSOSIP00000029979.1"/>
    <property type="gene ID" value="ENSOSIG00000015507.1"/>
</dbReference>